<feature type="region of interest" description="Disordered" evidence="2">
    <location>
        <begin position="925"/>
        <end position="981"/>
    </location>
</feature>
<dbReference type="GO" id="GO:0031267">
    <property type="term" value="F:small GTPase binding"/>
    <property type="evidence" value="ECO:0007669"/>
    <property type="project" value="TreeGrafter"/>
</dbReference>
<comment type="caution">
    <text evidence="5">The sequence shown here is derived from an EMBL/GenBank/DDBJ whole genome shotgun (WGS) entry which is preliminary data.</text>
</comment>
<dbReference type="Pfam" id="PF00566">
    <property type="entry name" value="RabGAP-TBC"/>
    <property type="match status" value="1"/>
</dbReference>
<dbReference type="AlphaFoldDB" id="A0A369J860"/>
<sequence>MSTISTALRNFKEPTKEQLTQIFFSLPSVGSLDGTEKTSDQHVEKMDINAVLSLGVQGVEDSYAGKLHIISPYLTFTSLDRKSVRFTIPLSTIRRVERLNARAGIYALSLSTWHGMKIIVQLTSLRPTADLFCSLLRDALKIELQRGQMKQVKGFVKTCYSEALVSTTSTVADNEREDGSLISEEKENAGPRESTYHGGLGLRFKFPGDPKKLREASKIKLWATYLRTHGRNLTLIRYPQCTRLVQVGLPNRLRGEMWEALSGSMFLRFSNPGVYEDLLKQNEGRTSTSTEDIEKDLHRSLPEYAGYQSQEGISALRRVLQAYSFKNPELGYCQAMNILAAAVLIYMSEEQAFWLLEVLCDRLLPGYYAPSMHGTLLDQRVFESLVQRCLPIIHDHFQDVDVQLSVASLPWFLSLYINSMPMIFAFRIVDCFFCMGPKVLFQVGLAILKINGEKLLQIQDDGGFLNLMRDYFASLGDSAHPNSSDPRARAITRFQELLLVSFREFSVITDDMILSERRRFRSEIIHSIESFSKRSAIRNLKTLGRFNKEQAGLIYDALYKAMCIVPPPAPVNPPPMLLTPNDGTEEKPETRIQLKTFQYFLSEIATWARNEKIVMNGFQQRVDRELAEHEFIDRLFFFWDTSCSGALSFQDLVSGLDGVMFNDLMENIEWFFNMHDKNKDGFLTKDEVLTLSESFLFIFRYEVGDAYLGAVSRFMTNAFEYGDALLPQSESEEPVNEGDEPSSPSRTIESNQPYLNLATFRMVVLADEVLESFFETDLSSSFRLEPVPDVELPVSNSGLLGDLWSTIATDTNKKMFNMFTDEIGKTIGKHQVMHKPSIGRYTKLEEPKARESLLTPSMRKSPSKVSLTASTSRSTLTTSSSSTLTVDVKAEPAKAFPNIPDSAAGFSPMVQAVNARLMERTAFAIDDAKDDEDESDGELDDNENDDQVMDEVDAFLEAHDSGLTDADKEVANDLLRAEPLK</sequence>
<gene>
    <name evidence="5" type="ORF">Hypma_003567</name>
</gene>
<dbReference type="Gene3D" id="1.10.238.10">
    <property type="entry name" value="EF-hand"/>
    <property type="match status" value="1"/>
</dbReference>
<dbReference type="OrthoDB" id="17687at2759"/>
<dbReference type="Proteomes" id="UP000076154">
    <property type="component" value="Unassembled WGS sequence"/>
</dbReference>
<evidence type="ECO:0000259" key="3">
    <source>
        <dbReference type="PROSITE" id="PS50086"/>
    </source>
</evidence>
<dbReference type="InterPro" id="IPR018247">
    <property type="entry name" value="EF_Hand_1_Ca_BS"/>
</dbReference>
<dbReference type="PROSITE" id="PS50086">
    <property type="entry name" value="TBC_RABGAP"/>
    <property type="match status" value="1"/>
</dbReference>
<feature type="compositionally biased region" description="Acidic residues" evidence="2">
    <location>
        <begin position="730"/>
        <end position="740"/>
    </location>
</feature>
<dbReference type="InterPro" id="IPR000195">
    <property type="entry name" value="Rab-GAP-TBC_dom"/>
</dbReference>
<feature type="compositionally biased region" description="Polar residues" evidence="2">
    <location>
        <begin position="854"/>
        <end position="865"/>
    </location>
</feature>
<dbReference type="SUPFAM" id="SSF47473">
    <property type="entry name" value="EF-hand"/>
    <property type="match status" value="1"/>
</dbReference>
<protein>
    <recommendedName>
        <fullName evidence="7">TBC-domain-containing protein</fullName>
    </recommendedName>
</protein>
<feature type="compositionally biased region" description="Low complexity" evidence="2">
    <location>
        <begin position="866"/>
        <end position="883"/>
    </location>
</feature>
<evidence type="ECO:0000256" key="1">
    <source>
        <dbReference type="ARBA" id="ARBA00022837"/>
    </source>
</evidence>
<feature type="domain" description="Rab-GAP TBC" evidence="3">
    <location>
        <begin position="248"/>
        <end position="436"/>
    </location>
</feature>
<dbReference type="GO" id="GO:0005509">
    <property type="term" value="F:calcium ion binding"/>
    <property type="evidence" value="ECO:0007669"/>
    <property type="project" value="InterPro"/>
</dbReference>
<keyword evidence="1" id="KW-0106">Calcium</keyword>
<dbReference type="STRING" id="39966.A0A369J860"/>
<organism evidence="5 6">
    <name type="scientific">Hypsizygus marmoreus</name>
    <name type="common">White beech mushroom</name>
    <name type="synonym">Agaricus marmoreus</name>
    <dbReference type="NCBI Taxonomy" id="39966"/>
    <lineage>
        <taxon>Eukaryota</taxon>
        <taxon>Fungi</taxon>
        <taxon>Dikarya</taxon>
        <taxon>Basidiomycota</taxon>
        <taxon>Agaricomycotina</taxon>
        <taxon>Agaricomycetes</taxon>
        <taxon>Agaricomycetidae</taxon>
        <taxon>Agaricales</taxon>
        <taxon>Tricholomatineae</taxon>
        <taxon>Lyophyllaceae</taxon>
        <taxon>Hypsizygus</taxon>
    </lineage>
</organism>
<dbReference type="InterPro" id="IPR002048">
    <property type="entry name" value="EF_hand_dom"/>
</dbReference>
<evidence type="ECO:0000256" key="2">
    <source>
        <dbReference type="SAM" id="MobiDB-lite"/>
    </source>
</evidence>
<dbReference type="EMBL" id="LUEZ02000137">
    <property type="protein sequence ID" value="RDB15903.1"/>
    <property type="molecule type" value="Genomic_DNA"/>
</dbReference>
<dbReference type="Gene3D" id="1.10.8.270">
    <property type="entry name" value="putative rabgap domain of human tbc1 domain family member 14 like domains"/>
    <property type="match status" value="1"/>
</dbReference>
<dbReference type="Gene3D" id="1.10.472.80">
    <property type="entry name" value="Ypt/Rab-GAP domain of gyp1p, domain 3"/>
    <property type="match status" value="1"/>
</dbReference>
<dbReference type="FunCoup" id="A0A369J860">
    <property type="interactions" value="152"/>
</dbReference>
<accession>A0A369J860</accession>
<dbReference type="PROSITE" id="PS50222">
    <property type="entry name" value="EF_HAND_2"/>
    <property type="match status" value="1"/>
</dbReference>
<evidence type="ECO:0000313" key="5">
    <source>
        <dbReference type="EMBL" id="RDB15903.1"/>
    </source>
</evidence>
<dbReference type="InterPro" id="IPR035969">
    <property type="entry name" value="Rab-GAP_TBC_sf"/>
</dbReference>
<dbReference type="PANTHER" id="PTHR47219:SF20">
    <property type="entry name" value="TBC1 DOMAIN FAMILY MEMBER 2B"/>
    <property type="match status" value="1"/>
</dbReference>
<dbReference type="SMART" id="SM00054">
    <property type="entry name" value="EFh"/>
    <property type="match status" value="2"/>
</dbReference>
<reference evidence="5" key="1">
    <citation type="submission" date="2018-04" db="EMBL/GenBank/DDBJ databases">
        <title>Whole genome sequencing of Hypsizygus marmoreus.</title>
        <authorList>
            <person name="Choi I.-G."/>
            <person name="Min B."/>
            <person name="Kim J.-G."/>
            <person name="Kim S."/>
            <person name="Oh Y.-L."/>
            <person name="Kong W.-S."/>
            <person name="Park H."/>
            <person name="Jeong J."/>
            <person name="Song E.-S."/>
        </authorList>
    </citation>
    <scope>NUCLEOTIDE SEQUENCE [LARGE SCALE GENOMIC DNA]</scope>
    <source>
        <strain evidence="5">51987-8</strain>
    </source>
</reference>
<dbReference type="SMART" id="SM00164">
    <property type="entry name" value="TBC"/>
    <property type="match status" value="1"/>
</dbReference>
<evidence type="ECO:0000259" key="4">
    <source>
        <dbReference type="PROSITE" id="PS50222"/>
    </source>
</evidence>
<dbReference type="FunFam" id="1.10.472.80:FF:000051">
    <property type="entry name" value="Probable MDR1-Mac1p interacting protein"/>
    <property type="match status" value="1"/>
</dbReference>
<proteinExistence type="predicted"/>
<dbReference type="InParanoid" id="A0A369J860"/>
<evidence type="ECO:0000313" key="6">
    <source>
        <dbReference type="Proteomes" id="UP000076154"/>
    </source>
</evidence>
<name>A0A369J860_HYPMA</name>
<dbReference type="InterPro" id="IPR011992">
    <property type="entry name" value="EF-hand-dom_pair"/>
</dbReference>
<dbReference type="SUPFAM" id="SSF47923">
    <property type="entry name" value="Ypt/Rab-GAP domain of gyp1p"/>
    <property type="match status" value="2"/>
</dbReference>
<feature type="compositionally biased region" description="Basic and acidic residues" evidence="2">
    <location>
        <begin position="956"/>
        <end position="981"/>
    </location>
</feature>
<dbReference type="FunFam" id="1.10.8.270:FF:000015">
    <property type="entry name" value="GTPase activating protein (Gyp2)"/>
    <property type="match status" value="1"/>
</dbReference>
<feature type="compositionally biased region" description="Basic and acidic residues" evidence="2">
    <location>
        <begin position="175"/>
        <end position="190"/>
    </location>
</feature>
<feature type="domain" description="EF-hand" evidence="4">
    <location>
        <begin position="663"/>
        <end position="698"/>
    </location>
</feature>
<feature type="region of interest" description="Disordered" evidence="2">
    <location>
        <begin position="729"/>
        <end position="749"/>
    </location>
</feature>
<feature type="compositionally biased region" description="Acidic residues" evidence="2">
    <location>
        <begin position="928"/>
        <end position="954"/>
    </location>
</feature>
<evidence type="ECO:0008006" key="7">
    <source>
        <dbReference type="Google" id="ProtNLM"/>
    </source>
</evidence>
<feature type="region of interest" description="Disordered" evidence="2">
    <location>
        <begin position="175"/>
        <end position="194"/>
    </location>
</feature>
<dbReference type="GO" id="GO:0005096">
    <property type="term" value="F:GTPase activator activity"/>
    <property type="evidence" value="ECO:0007669"/>
    <property type="project" value="TreeGrafter"/>
</dbReference>
<dbReference type="PROSITE" id="PS00018">
    <property type="entry name" value="EF_HAND_1"/>
    <property type="match status" value="2"/>
</dbReference>
<keyword evidence="6" id="KW-1185">Reference proteome</keyword>
<dbReference type="CDD" id="cd00051">
    <property type="entry name" value="EFh"/>
    <property type="match status" value="1"/>
</dbReference>
<dbReference type="PANTHER" id="PTHR47219">
    <property type="entry name" value="RAB GTPASE-ACTIVATING PROTEIN 1-LIKE"/>
    <property type="match status" value="1"/>
</dbReference>
<dbReference type="InterPro" id="IPR050302">
    <property type="entry name" value="Rab_GAP_TBC_domain"/>
</dbReference>
<feature type="region of interest" description="Disordered" evidence="2">
    <location>
        <begin position="849"/>
        <end position="883"/>
    </location>
</feature>